<sequence>MSGENGDQNINLSHTDVERIAKALQSHADAMGQNGRAGSGGEQSGSLYSLRYNGQLTPDQLGKWQAAQTFAQTVGSSGPDTGVNALLGLYATYVQQYNALIATLRAGKINTAAAEDASTIPAPGAN</sequence>
<comment type="caution">
    <text evidence="2">The sequence shown here is derived from an EMBL/GenBank/DDBJ whole genome shotgun (WGS) entry which is preliminary data.</text>
</comment>
<accession>A0ABV9C8V7</accession>
<evidence type="ECO:0000313" key="2">
    <source>
        <dbReference type="EMBL" id="MFC4529518.1"/>
    </source>
</evidence>
<name>A0ABV9C8V7_9ACTN</name>
<gene>
    <name evidence="2" type="ORF">ACFO60_01985</name>
</gene>
<keyword evidence="3" id="KW-1185">Reference proteome</keyword>
<dbReference type="Proteomes" id="UP001596004">
    <property type="component" value="Unassembled WGS sequence"/>
</dbReference>
<dbReference type="RefSeq" id="WP_380836073.1">
    <property type="nucleotide sequence ID" value="NZ_JBHSFP010000001.1"/>
</dbReference>
<reference evidence="3" key="1">
    <citation type="journal article" date="2019" name="Int. J. Syst. Evol. Microbiol.">
        <title>The Global Catalogue of Microorganisms (GCM) 10K type strain sequencing project: providing services to taxonomists for standard genome sequencing and annotation.</title>
        <authorList>
            <consortium name="The Broad Institute Genomics Platform"/>
            <consortium name="The Broad Institute Genome Sequencing Center for Infectious Disease"/>
            <person name="Wu L."/>
            <person name="Ma J."/>
        </authorList>
    </citation>
    <scope>NUCLEOTIDE SEQUENCE [LARGE SCALE GENOMIC DNA]</scope>
    <source>
        <strain evidence="3">CGMCC 4.7132</strain>
    </source>
</reference>
<feature type="region of interest" description="Disordered" evidence="1">
    <location>
        <begin position="24"/>
        <end position="44"/>
    </location>
</feature>
<evidence type="ECO:0000256" key="1">
    <source>
        <dbReference type="SAM" id="MobiDB-lite"/>
    </source>
</evidence>
<dbReference type="EMBL" id="JBHSFP010000001">
    <property type="protein sequence ID" value="MFC4529518.1"/>
    <property type="molecule type" value="Genomic_DNA"/>
</dbReference>
<proteinExistence type="predicted"/>
<evidence type="ECO:0000313" key="3">
    <source>
        <dbReference type="Proteomes" id="UP001596004"/>
    </source>
</evidence>
<protein>
    <submittedName>
        <fullName evidence="2">Uncharacterized protein</fullName>
    </submittedName>
</protein>
<organism evidence="2 3">
    <name type="scientific">Sphaerisporangium dianthi</name>
    <dbReference type="NCBI Taxonomy" id="1436120"/>
    <lineage>
        <taxon>Bacteria</taxon>
        <taxon>Bacillati</taxon>
        <taxon>Actinomycetota</taxon>
        <taxon>Actinomycetes</taxon>
        <taxon>Streptosporangiales</taxon>
        <taxon>Streptosporangiaceae</taxon>
        <taxon>Sphaerisporangium</taxon>
    </lineage>
</organism>